<evidence type="ECO:0000256" key="4">
    <source>
        <dbReference type="ARBA" id="ARBA00022860"/>
    </source>
</evidence>
<dbReference type="EMBL" id="CAJFCJ010000009">
    <property type="protein sequence ID" value="CAD5119167.1"/>
    <property type="molecule type" value="Genomic_DNA"/>
</dbReference>
<gene>
    <name evidence="10" type="ORF">DGYR_LOCUS7450</name>
</gene>
<name>A0A7I8VT78_9ANNE</name>
<keyword evidence="3 7" id="KW-0321">Glycogen metabolism</keyword>
<organism evidence="10 11">
    <name type="scientific">Dimorphilus gyrociliatus</name>
    <dbReference type="NCBI Taxonomy" id="2664684"/>
    <lineage>
        <taxon>Eukaryota</taxon>
        <taxon>Metazoa</taxon>
        <taxon>Spiralia</taxon>
        <taxon>Lophotrochozoa</taxon>
        <taxon>Annelida</taxon>
        <taxon>Polychaeta</taxon>
        <taxon>Polychaeta incertae sedis</taxon>
        <taxon>Dinophilidae</taxon>
        <taxon>Dimorphilus</taxon>
    </lineage>
</organism>
<dbReference type="OrthoDB" id="5971574at2759"/>
<accession>A0A7I8VT78</accession>
<comment type="function">
    <text evidence="7">Phosphorylase b kinase catalyzes the phosphorylation of serine in certain substrates, including troponin I.</text>
</comment>
<dbReference type="Proteomes" id="UP000549394">
    <property type="component" value="Unassembled WGS sequence"/>
</dbReference>
<feature type="domain" description="GH15-like" evidence="8">
    <location>
        <begin position="47"/>
        <end position="873"/>
    </location>
</feature>
<feature type="lipid moiety-binding region" description="S-farnesyl cysteine" evidence="6">
    <location>
        <position position="1086"/>
    </location>
</feature>
<keyword evidence="6 7" id="KW-0449">Lipoprotein</keyword>
<dbReference type="GO" id="GO:0005516">
    <property type="term" value="F:calmodulin binding"/>
    <property type="evidence" value="ECO:0007669"/>
    <property type="project" value="UniProtKB-KW"/>
</dbReference>
<keyword evidence="5 7" id="KW-0119">Carbohydrate metabolism</keyword>
<evidence type="ECO:0000259" key="8">
    <source>
        <dbReference type="Pfam" id="PF00723"/>
    </source>
</evidence>
<dbReference type="AlphaFoldDB" id="A0A7I8VT78"/>
<dbReference type="Pfam" id="PF00723">
    <property type="entry name" value="Glyco_hydro_15"/>
    <property type="match status" value="1"/>
</dbReference>
<dbReference type="InterPro" id="IPR008734">
    <property type="entry name" value="PHK_A/B_su"/>
</dbReference>
<evidence type="ECO:0000256" key="7">
    <source>
        <dbReference type="RuleBase" id="RU364123"/>
    </source>
</evidence>
<dbReference type="InterPro" id="IPR045583">
    <property type="entry name" value="KPBA/B_C"/>
</dbReference>
<comment type="subcellular location">
    <subcellularLocation>
        <location evidence="7">Cell membrane</location>
        <topology evidence="7">Lipid-anchor</topology>
        <orientation evidence="7">Cytoplasmic side</orientation>
    </subcellularLocation>
</comment>
<dbReference type="PANTHER" id="PTHR10749">
    <property type="entry name" value="PHOSPHORYLASE B KINASE REGULATORY SUBUNIT"/>
    <property type="match status" value="1"/>
</dbReference>
<protein>
    <recommendedName>
        <fullName evidence="7">Phosphorylase b kinase regulatory subunit</fullName>
    </recommendedName>
</protein>
<dbReference type="PANTHER" id="PTHR10749:SF8">
    <property type="entry name" value="PHOSPHORYLASE B KINASE REGULATORY SUBUNIT BETA"/>
    <property type="match status" value="1"/>
</dbReference>
<evidence type="ECO:0000256" key="1">
    <source>
        <dbReference type="ARBA" id="ARBA00005131"/>
    </source>
</evidence>
<dbReference type="Pfam" id="PF19292">
    <property type="entry name" value="KPBB_C"/>
    <property type="match status" value="1"/>
</dbReference>
<evidence type="ECO:0000313" key="10">
    <source>
        <dbReference type="EMBL" id="CAD5119167.1"/>
    </source>
</evidence>
<dbReference type="GO" id="GO:0005886">
    <property type="term" value="C:plasma membrane"/>
    <property type="evidence" value="ECO:0007669"/>
    <property type="project" value="UniProtKB-SubCell"/>
</dbReference>
<comment type="PTM">
    <text evidence="6">Although the final Cys may be farnesylated, the terminal tripeptide is probably not removed, and the C-terminus is not methylated.</text>
</comment>
<keyword evidence="6 7" id="KW-0636">Prenylation</keyword>
<evidence type="ECO:0000256" key="6">
    <source>
        <dbReference type="PIRSR" id="PIRSR608734-50"/>
    </source>
</evidence>
<comment type="caution">
    <text evidence="10">The sequence shown here is derived from an EMBL/GenBank/DDBJ whole genome shotgun (WGS) entry which is preliminary data.</text>
</comment>
<keyword evidence="7" id="KW-0472">Membrane</keyword>
<proteinExistence type="inferred from homology"/>
<comment type="similarity">
    <text evidence="2 7">Belongs to the phosphorylase b kinase regulatory chain family.</text>
</comment>
<dbReference type="SUPFAM" id="SSF48208">
    <property type="entry name" value="Six-hairpin glycosidases"/>
    <property type="match status" value="1"/>
</dbReference>
<dbReference type="UniPathway" id="UPA00163"/>
<dbReference type="GO" id="GO:0005977">
    <property type="term" value="P:glycogen metabolic process"/>
    <property type="evidence" value="ECO:0007669"/>
    <property type="project" value="UniProtKB-UniPathway"/>
</dbReference>
<comment type="pathway">
    <text evidence="1 7">Glycan biosynthesis; glycogen metabolism.</text>
</comment>
<keyword evidence="7" id="KW-1003">Cell membrane</keyword>
<keyword evidence="4 7" id="KW-0112">Calmodulin-binding</keyword>
<feature type="domain" description="Phosphorylase b kinase regulatory subunit alpha/beta C-terminal" evidence="9">
    <location>
        <begin position="924"/>
        <end position="1058"/>
    </location>
</feature>
<evidence type="ECO:0000256" key="2">
    <source>
        <dbReference type="ARBA" id="ARBA00007128"/>
    </source>
</evidence>
<sequence length="1089" mass="124576">MLKKGPILSKKPLRRQFATTTRFADSRMTQKFTDEKLHFNYEETVIKLNNYYGTVKRQILRHQSPTTGLFPCNLADASSKEAHVRDSVYCAACLWALSQAYRRIDDDKGRTYELSQSAVKCMRGILSCWIRQSDKLEKFKHHQIPKNALHSKFHLDTGDSLYDNEEYEHLQIDCIALYILFLIQMIQSGLQIIFTTDEVNFIQNLVFYVERAYRTPDYGMWERGTKYNNGSSELHASSLGFAKAALEAINGISLYGGVALSSIGHAKAALESINGDNLFGVNGARWSNTDASLLPTISWPAFAIHEEALVKKTHEKILRKLKGKYGLKRFLRDGHGTVLEDTSRKYYKSAEIKTFDGVECEWPIFIIYLLIDSIFRGDQEKVKEYQEQLQPLLKETKNGDIVVPKYYYIPSDCIDEEKACPGSQTKIASSEGRNENLFLWGQSVYIISQLLANGLLSPRELDLIGRHLPAHKRPRTNARYSSFQSSPTDLVIQCALISESVRLQQMLATYGIQSQTPHQIEPYQIWPPGQLVKAYEQLGVNSKLGLSGRPPRPFGGLGSAKIYRASGRTFLCYPLIFEISDFYLSQDMQVLIDDVKTDLTFLSKCWKLAGRPTFCMIIREDNMKSPDSKRIFDLLANFKRGDIDNLKIRIGRLQEFISSSCIEHLDFLTIDANDKSVFKHFQEKDYGQSLKSLTNIPRFSKFDEAEAWVEESELQSRPSWDLMKMLQELDNLFVQSQILHILLKREGLYYKLDSFTVEEWLQNVCHKAGTHQIWAVVRLCSAMLQKMVDSLAPSITAILVRGKQITVGLFNKEEEVIDKPLIPAEIKNILYSKCYPYDLTQTVLQQELIIYIAQLLSSEAVLFEGMLKLRIGWIIKAMQLELNYSSAEGKRISVNSLPPSEIKSLLYGVVKKLSPEDDYRSVIWNRQLDGALNRVPKDFYDKVWFLLEKTPGGIKVAGYHLPQQPTLSDMTRYEWNFSLLVEQMLSKIVEPAYRQMIVEEFMIVATILQRNSELSFQEIVNLDRILQEAILLFAKEKGAENKEEMENMKDFYNTPPNVKRGTTGYIARAVISQLLNGEVLTSQSQCAIS</sequence>
<evidence type="ECO:0000256" key="3">
    <source>
        <dbReference type="ARBA" id="ARBA00022600"/>
    </source>
</evidence>
<keyword evidence="11" id="KW-1185">Reference proteome</keyword>
<dbReference type="InterPro" id="IPR008928">
    <property type="entry name" value="6-hairpin_glycosidase_sf"/>
</dbReference>
<dbReference type="GO" id="GO:0005964">
    <property type="term" value="C:phosphorylase kinase complex"/>
    <property type="evidence" value="ECO:0007669"/>
    <property type="project" value="TreeGrafter"/>
</dbReference>
<evidence type="ECO:0000313" key="11">
    <source>
        <dbReference type="Proteomes" id="UP000549394"/>
    </source>
</evidence>
<dbReference type="InterPro" id="IPR011613">
    <property type="entry name" value="GH15-like"/>
</dbReference>
<reference evidence="10 11" key="1">
    <citation type="submission" date="2020-08" db="EMBL/GenBank/DDBJ databases">
        <authorList>
            <person name="Hejnol A."/>
        </authorList>
    </citation>
    <scope>NUCLEOTIDE SEQUENCE [LARGE SCALE GENOMIC DNA]</scope>
</reference>
<evidence type="ECO:0000256" key="5">
    <source>
        <dbReference type="ARBA" id="ARBA00023277"/>
    </source>
</evidence>
<evidence type="ECO:0000259" key="9">
    <source>
        <dbReference type="Pfam" id="PF19292"/>
    </source>
</evidence>